<protein>
    <submittedName>
        <fullName evidence="3">Uncharacterized protein</fullName>
    </submittedName>
</protein>
<keyword evidence="2" id="KW-0472">Membrane</keyword>
<name>A0A8I1AJ96_ACIBZ</name>
<keyword evidence="2" id="KW-0812">Transmembrane</keyword>
<evidence type="ECO:0000313" key="3">
    <source>
        <dbReference type="EMBL" id="UUN98383.1"/>
    </source>
</evidence>
<feature type="compositionally biased region" description="Low complexity" evidence="1">
    <location>
        <begin position="272"/>
        <end position="283"/>
    </location>
</feature>
<sequence>MTQLTRSTIHDFQQRARDTLPISWGRFLVIMLILGGISLVLLYFFQIYFLAILVGIIGIFWLRARIHRLRKIRAWNDFKIPAEVWRVFKQRHPNIATSSYAYIEEGFKDYLAIHLLCKDAYAMPSHSVDALWHVLIEEFDTFYRTMCLNFLGYELIHQPHDPLPTEAQRASQKKQLLNTWQSTCHLHGLNPENTQVLPRLFQVDGHIRWEKGLIFSLPFMLGMYSQMMSSTSDVSSTATTSSCSSSTSSCSSSSCSGSSSSHDSGHSHSHSSDSSSSCSSCSSCGGGGGD</sequence>
<reference evidence="3" key="1">
    <citation type="submission" date="2022-02" db="EMBL/GenBank/DDBJ databases">
        <title>Characterization of Tn125 harboring carbapenem-resistant Acinetobacter bereziniae clinical isolates.</title>
        <authorList>
            <person name="Wong N.-K."/>
            <person name="Pan Q."/>
        </authorList>
    </citation>
    <scope>NUCLEOTIDE SEQUENCE</scope>
    <source>
        <strain evidence="3">GD03393</strain>
    </source>
</reference>
<gene>
    <name evidence="3" type="ORF">I9054_002645</name>
</gene>
<keyword evidence="2" id="KW-1133">Transmembrane helix</keyword>
<organism evidence="3 4">
    <name type="scientific">Acinetobacter bereziniae</name>
    <name type="common">Acinetobacter genomosp. 10</name>
    <dbReference type="NCBI Taxonomy" id="106648"/>
    <lineage>
        <taxon>Bacteria</taxon>
        <taxon>Pseudomonadati</taxon>
        <taxon>Pseudomonadota</taxon>
        <taxon>Gammaproteobacteria</taxon>
        <taxon>Moraxellales</taxon>
        <taxon>Moraxellaceae</taxon>
        <taxon>Acinetobacter</taxon>
    </lineage>
</organism>
<proteinExistence type="predicted"/>
<feature type="compositionally biased region" description="Low complexity" evidence="1">
    <location>
        <begin position="243"/>
        <end position="262"/>
    </location>
</feature>
<feature type="region of interest" description="Disordered" evidence="1">
    <location>
        <begin position="243"/>
        <end position="290"/>
    </location>
</feature>
<evidence type="ECO:0000256" key="1">
    <source>
        <dbReference type="SAM" id="MobiDB-lite"/>
    </source>
</evidence>
<feature type="transmembrane region" description="Helical" evidence="2">
    <location>
        <begin position="47"/>
        <end position="64"/>
    </location>
</feature>
<feature type="transmembrane region" description="Helical" evidence="2">
    <location>
        <begin position="21"/>
        <end position="41"/>
    </location>
</feature>
<accession>A0A8I1AJ96</accession>
<dbReference type="EMBL" id="CP092085">
    <property type="protein sequence ID" value="UUN98383.1"/>
    <property type="molecule type" value="Genomic_DNA"/>
</dbReference>
<dbReference type="Proteomes" id="UP000644140">
    <property type="component" value="Chromosome"/>
</dbReference>
<evidence type="ECO:0000313" key="4">
    <source>
        <dbReference type="Proteomes" id="UP000644140"/>
    </source>
</evidence>
<evidence type="ECO:0000256" key="2">
    <source>
        <dbReference type="SAM" id="Phobius"/>
    </source>
</evidence>
<dbReference type="AlphaFoldDB" id="A0A8I1AJ96"/>
<dbReference type="RefSeq" id="WP_171496483.1">
    <property type="nucleotide sequence ID" value="NZ_BKNL01000005.1"/>
</dbReference>